<dbReference type="PANTHER" id="PTHR42703:SF1">
    <property type="entry name" value="NA(+)_H(+) ANTIPORTER SUBUNIT D1"/>
    <property type="match status" value="1"/>
</dbReference>
<feature type="transmembrane region" description="Helical" evidence="10">
    <location>
        <begin position="223"/>
        <end position="244"/>
    </location>
</feature>
<keyword evidence="8 10" id="KW-0472">Membrane</keyword>
<feature type="domain" description="NADH:quinone oxidoreductase/Mrp antiporter transmembrane" evidence="11">
    <location>
        <begin position="90"/>
        <end position="364"/>
    </location>
</feature>
<keyword evidence="10" id="KW-0813">Transport</keyword>
<dbReference type="GeneID" id="5333425"/>
<comment type="subcellular location">
    <subcellularLocation>
        <location evidence="1">Cell membrane</location>
        <topology evidence="1">Multi-pass membrane protein</topology>
    </subcellularLocation>
    <subcellularLocation>
        <location evidence="10">Mitochondrion membrane</location>
        <topology evidence="10">Multi-pass membrane protein</topology>
    </subcellularLocation>
</comment>
<organism evidence="12">
    <name type="scientific">Trichobilharzia regenti</name>
    <name type="common">Nasal bird schistosome</name>
    <dbReference type="NCBI Taxonomy" id="157069"/>
    <lineage>
        <taxon>Eukaryota</taxon>
        <taxon>Metazoa</taxon>
        <taxon>Spiralia</taxon>
        <taxon>Lophotrochozoa</taxon>
        <taxon>Platyhelminthes</taxon>
        <taxon>Trematoda</taxon>
        <taxon>Digenea</taxon>
        <taxon>Strigeidida</taxon>
        <taxon>Schistosomatoidea</taxon>
        <taxon>Schistosomatidae</taxon>
        <taxon>Trichobilharzia</taxon>
    </lineage>
</organism>
<keyword evidence="7 10" id="KW-1133">Transmembrane helix</keyword>
<reference evidence="13" key="2">
    <citation type="submission" date="2016-10" db="EMBL/GenBank/DDBJ databases">
        <title>Complete mitochondrial genomes of 50 helminths species.</title>
        <authorList>
            <person name="Kikuchi T."/>
            <person name="Holroyd N."/>
            <person name="Berriman M."/>
        </authorList>
    </citation>
    <scope>NUCLEOTIDE SEQUENCE</scope>
</reference>
<evidence type="ECO:0000256" key="8">
    <source>
        <dbReference type="ARBA" id="ARBA00023136"/>
    </source>
</evidence>
<dbReference type="GO" id="GO:0005886">
    <property type="term" value="C:plasma membrane"/>
    <property type="evidence" value="ECO:0007669"/>
    <property type="project" value="UniProtKB-SubCell"/>
</dbReference>
<keyword evidence="10" id="KW-0249">Electron transport</keyword>
<protein>
    <recommendedName>
        <fullName evidence="4 10">NADH-ubiquinone oxidoreductase chain 4</fullName>
        <ecNumber evidence="3 10">7.1.1.2</ecNumber>
    </recommendedName>
</protein>
<dbReference type="AlphaFoldDB" id="A7J1K9"/>
<keyword evidence="10" id="KW-0679">Respiratory chain</keyword>
<dbReference type="GO" id="GO:0042773">
    <property type="term" value="P:ATP synthesis coupled electron transport"/>
    <property type="evidence" value="ECO:0007669"/>
    <property type="project" value="InterPro"/>
</dbReference>
<keyword evidence="10" id="KW-0830">Ubiquinone</keyword>
<evidence type="ECO:0000256" key="9">
    <source>
        <dbReference type="ARBA" id="ARBA00049551"/>
    </source>
</evidence>
<accession>A7J1K9</accession>
<keyword evidence="5" id="KW-1003">Cell membrane</keyword>
<keyword evidence="6 10" id="KW-0812">Transmembrane</keyword>
<reference evidence="12" key="1">
    <citation type="journal article" date="2007" name="J. Parasitol.">
        <title>The complete mitochondrial genome of the bird schistosome Trichobilharzia regenti (Platyhelminthes: Digenea), causative agent of cercarial dermatitis.</title>
        <authorList>
            <person name="Webster B.L."/>
            <person name="Rudolfova J."/>
            <person name="Horak P."/>
            <person name="Littlewood D.T."/>
        </authorList>
    </citation>
    <scope>NUCLEOTIDE SEQUENCE</scope>
</reference>
<dbReference type="GO" id="GO:0008137">
    <property type="term" value="F:NADH dehydrogenase (ubiquinone) activity"/>
    <property type="evidence" value="ECO:0007669"/>
    <property type="project" value="UniProtKB-UniRule"/>
</dbReference>
<dbReference type="EMBL" id="DQ859919">
    <property type="protein sequence ID" value="ABG91498.1"/>
    <property type="molecule type" value="Genomic_DNA"/>
</dbReference>
<feature type="transmembrane region" description="Helical" evidence="10">
    <location>
        <begin position="251"/>
        <end position="270"/>
    </location>
</feature>
<name>A7J1K9_TRIRE</name>
<gene>
    <name evidence="12" type="primary">nad4</name>
    <name evidence="13" type="synonym">ND4</name>
</gene>
<dbReference type="GO" id="GO:0031966">
    <property type="term" value="C:mitochondrial membrane"/>
    <property type="evidence" value="ECO:0007669"/>
    <property type="project" value="UniProtKB-SubCell"/>
</dbReference>
<sequence>MWWFISISNWLLVGLFVGFIFSTVSLGVLYSVNVGGFGYIVGDCILLDSCGFILGLLTLMIWLVLWVMGVSNFFISLSVFSALLSYVSVNSLVFWFFYELSIISALLLLVKDSPYPERYCASWYFGGYIILSGVPLLLCILIVSFFEGTVSFLGWNISNYNMVFWLMCLMFMTKVPVPPFHVWLPLVHAEASSPVSIILSGYIMKLGVLGVIRFGGGVFNSDLLLGVVVWLCIFGLLFVLSSYIECDAKRWLAMLSLFHILVAVLLLSFGTGDYDLVSLLYCFGHGVAAASAFLAIWWGYSYIGSRDWYMLSCVLGGVLGVQLLIGLMFLCVAGFPPTLQFISELLVVVSLSGVSDYVMLFVVSFFLFGGSLLVFVIFGMVLVSSGVFGSICYLGLDKCLMGVLFMSVFGVLSGFLL</sequence>
<feature type="transmembrane region" description="Helical" evidence="10">
    <location>
        <begin position="122"/>
        <end position="146"/>
    </location>
</feature>
<proteinExistence type="inferred from homology"/>
<evidence type="ECO:0000259" key="11">
    <source>
        <dbReference type="Pfam" id="PF00361"/>
    </source>
</evidence>
<evidence type="ECO:0000256" key="7">
    <source>
        <dbReference type="ARBA" id="ARBA00022989"/>
    </source>
</evidence>
<dbReference type="InterPro" id="IPR001750">
    <property type="entry name" value="ND/Mrp_TM"/>
</dbReference>
<evidence type="ECO:0000256" key="3">
    <source>
        <dbReference type="ARBA" id="ARBA00012944"/>
    </source>
</evidence>
<dbReference type="InterPro" id="IPR050586">
    <property type="entry name" value="CPA3_Na-H_Antiporter_D"/>
</dbReference>
<dbReference type="PANTHER" id="PTHR42703">
    <property type="entry name" value="NADH DEHYDROGENASE"/>
    <property type="match status" value="1"/>
</dbReference>
<comment type="function">
    <text evidence="10">Core subunit of the mitochondrial membrane respiratory chain NADH dehydrogenase (Complex I) which catalyzes electron transfer from NADH through the respiratory chain, using ubiquinone as an electron acceptor. Essential for the catalytic activity and assembly of complex I.</text>
</comment>
<feature type="transmembrane region" description="Helical" evidence="10">
    <location>
        <begin position="395"/>
        <end position="416"/>
    </location>
</feature>
<comment type="similarity">
    <text evidence="2 10">Belongs to the complex I subunit 4 family.</text>
</comment>
<dbReference type="Pfam" id="PF00361">
    <property type="entry name" value="Proton_antipo_M"/>
    <property type="match status" value="1"/>
</dbReference>
<comment type="catalytic activity">
    <reaction evidence="9 10">
        <text>a ubiquinone + NADH + 5 H(+)(in) = a ubiquinol + NAD(+) + 4 H(+)(out)</text>
        <dbReference type="Rhea" id="RHEA:29091"/>
        <dbReference type="Rhea" id="RHEA-COMP:9565"/>
        <dbReference type="Rhea" id="RHEA-COMP:9566"/>
        <dbReference type="ChEBI" id="CHEBI:15378"/>
        <dbReference type="ChEBI" id="CHEBI:16389"/>
        <dbReference type="ChEBI" id="CHEBI:17976"/>
        <dbReference type="ChEBI" id="CHEBI:57540"/>
        <dbReference type="ChEBI" id="CHEBI:57945"/>
        <dbReference type="EC" id="7.1.1.2"/>
    </reaction>
</comment>
<feature type="transmembrane region" description="Helical" evidence="10">
    <location>
        <begin position="357"/>
        <end position="383"/>
    </location>
</feature>
<dbReference type="RefSeq" id="YP_001382124.1">
    <property type="nucleotide sequence ID" value="NC_009680.1"/>
</dbReference>
<feature type="transmembrane region" description="Helical" evidence="10">
    <location>
        <begin position="7"/>
        <end position="30"/>
    </location>
</feature>
<dbReference type="EC" id="7.1.1.2" evidence="3 10"/>
<dbReference type="EMBL" id="AP017711">
    <property type="protein sequence ID" value="BAV82969.1"/>
    <property type="molecule type" value="Genomic_DNA"/>
</dbReference>
<geneLocation type="mitochondrion" evidence="12"/>
<evidence type="ECO:0000313" key="12">
    <source>
        <dbReference type="EMBL" id="ABG91498.1"/>
    </source>
</evidence>
<feature type="transmembrane region" description="Helical" evidence="10">
    <location>
        <begin position="152"/>
        <end position="171"/>
    </location>
</feature>
<evidence type="ECO:0000256" key="5">
    <source>
        <dbReference type="ARBA" id="ARBA00022475"/>
    </source>
</evidence>
<feature type="transmembrane region" description="Helical" evidence="10">
    <location>
        <begin position="309"/>
        <end position="337"/>
    </location>
</feature>
<keyword evidence="10 12" id="KW-0496">Mitochondrion</keyword>
<keyword evidence="10" id="KW-0520">NAD</keyword>
<evidence type="ECO:0000256" key="2">
    <source>
        <dbReference type="ARBA" id="ARBA00009025"/>
    </source>
</evidence>
<feature type="transmembrane region" description="Helical" evidence="10">
    <location>
        <begin position="92"/>
        <end position="110"/>
    </location>
</feature>
<dbReference type="PRINTS" id="PR01437">
    <property type="entry name" value="NUOXDRDTASE4"/>
</dbReference>
<dbReference type="CTD" id="4538"/>
<feature type="transmembrane region" description="Helical" evidence="10">
    <location>
        <begin position="276"/>
        <end position="297"/>
    </location>
</feature>
<evidence type="ECO:0000256" key="10">
    <source>
        <dbReference type="RuleBase" id="RU003297"/>
    </source>
</evidence>
<evidence type="ECO:0000256" key="6">
    <source>
        <dbReference type="ARBA" id="ARBA00022692"/>
    </source>
</evidence>
<evidence type="ECO:0000313" key="13">
    <source>
        <dbReference type="EMBL" id="BAV82969.1"/>
    </source>
</evidence>
<evidence type="ECO:0000256" key="4">
    <source>
        <dbReference type="ARBA" id="ARBA00021006"/>
    </source>
</evidence>
<dbReference type="InterPro" id="IPR003918">
    <property type="entry name" value="NADH_UbQ_OxRdtase"/>
</dbReference>
<evidence type="ECO:0000256" key="1">
    <source>
        <dbReference type="ARBA" id="ARBA00004651"/>
    </source>
</evidence>